<organism evidence="2 3">
    <name type="scientific">Aegilops tauschii subsp. strangulata</name>
    <name type="common">Goatgrass</name>
    <dbReference type="NCBI Taxonomy" id="200361"/>
    <lineage>
        <taxon>Eukaryota</taxon>
        <taxon>Viridiplantae</taxon>
        <taxon>Streptophyta</taxon>
        <taxon>Embryophyta</taxon>
        <taxon>Tracheophyta</taxon>
        <taxon>Spermatophyta</taxon>
        <taxon>Magnoliopsida</taxon>
        <taxon>Liliopsida</taxon>
        <taxon>Poales</taxon>
        <taxon>Poaceae</taxon>
        <taxon>BOP clade</taxon>
        <taxon>Pooideae</taxon>
        <taxon>Triticodae</taxon>
        <taxon>Triticeae</taxon>
        <taxon>Triticinae</taxon>
        <taxon>Aegilops</taxon>
    </lineage>
</organism>
<evidence type="ECO:0000313" key="3">
    <source>
        <dbReference type="Proteomes" id="UP000015105"/>
    </source>
</evidence>
<name>A0A453N9S2_AEGTS</name>
<feature type="compositionally biased region" description="Polar residues" evidence="1">
    <location>
        <begin position="10"/>
        <end position="25"/>
    </location>
</feature>
<proteinExistence type="predicted"/>
<evidence type="ECO:0000313" key="2">
    <source>
        <dbReference type="EnsemblPlants" id="AET6Gv20286000.26"/>
    </source>
</evidence>
<dbReference type="Proteomes" id="UP000015105">
    <property type="component" value="Chromosome 6D"/>
</dbReference>
<dbReference type="AlphaFoldDB" id="A0A453N9S2"/>
<accession>A0A453N9S2</accession>
<keyword evidence="3" id="KW-1185">Reference proteome</keyword>
<reference evidence="2" key="4">
    <citation type="submission" date="2019-03" db="UniProtKB">
        <authorList>
            <consortium name="EnsemblPlants"/>
        </authorList>
    </citation>
    <scope>IDENTIFICATION</scope>
</reference>
<reference evidence="2" key="5">
    <citation type="journal article" date="2021" name="G3 (Bethesda)">
        <title>Aegilops tauschii genome assembly Aet v5.0 features greater sequence contiguity and improved annotation.</title>
        <authorList>
            <person name="Wang L."/>
            <person name="Zhu T."/>
            <person name="Rodriguez J.C."/>
            <person name="Deal K.R."/>
            <person name="Dubcovsky J."/>
            <person name="McGuire P.E."/>
            <person name="Lux T."/>
            <person name="Spannagl M."/>
            <person name="Mayer K.F.X."/>
            <person name="Baldrich P."/>
            <person name="Meyers B.C."/>
            <person name="Huo N."/>
            <person name="Gu Y.Q."/>
            <person name="Zhou H."/>
            <person name="Devos K.M."/>
            <person name="Bennetzen J.L."/>
            <person name="Unver T."/>
            <person name="Budak H."/>
            <person name="Gulick P.J."/>
            <person name="Galiba G."/>
            <person name="Kalapos B."/>
            <person name="Nelson D.R."/>
            <person name="Li P."/>
            <person name="You F.M."/>
            <person name="Luo M.C."/>
            <person name="Dvorak J."/>
        </authorList>
    </citation>
    <scope>NUCLEOTIDE SEQUENCE [LARGE SCALE GENOMIC DNA]</scope>
    <source>
        <strain evidence="2">cv. AL8/78</strain>
    </source>
</reference>
<reference evidence="3" key="2">
    <citation type="journal article" date="2017" name="Nat. Plants">
        <title>The Aegilops tauschii genome reveals multiple impacts of transposons.</title>
        <authorList>
            <person name="Zhao G."/>
            <person name="Zou C."/>
            <person name="Li K."/>
            <person name="Wang K."/>
            <person name="Li T."/>
            <person name="Gao L."/>
            <person name="Zhang X."/>
            <person name="Wang H."/>
            <person name="Yang Z."/>
            <person name="Liu X."/>
            <person name="Jiang W."/>
            <person name="Mao L."/>
            <person name="Kong X."/>
            <person name="Jiao Y."/>
            <person name="Jia J."/>
        </authorList>
    </citation>
    <scope>NUCLEOTIDE SEQUENCE [LARGE SCALE GENOMIC DNA]</scope>
    <source>
        <strain evidence="3">cv. AL8/78</strain>
    </source>
</reference>
<feature type="compositionally biased region" description="Basic and acidic residues" evidence="1">
    <location>
        <begin position="26"/>
        <end position="38"/>
    </location>
</feature>
<protein>
    <submittedName>
        <fullName evidence="2">Uncharacterized protein</fullName>
    </submittedName>
</protein>
<dbReference type="EnsemblPlants" id="AET6Gv20286000.26">
    <property type="protein sequence ID" value="AET6Gv20286000.26"/>
    <property type="gene ID" value="AET6Gv20286000"/>
</dbReference>
<dbReference type="Gramene" id="AET6Gv20286000.26">
    <property type="protein sequence ID" value="AET6Gv20286000.26"/>
    <property type="gene ID" value="AET6Gv20286000"/>
</dbReference>
<evidence type="ECO:0000256" key="1">
    <source>
        <dbReference type="SAM" id="MobiDB-lite"/>
    </source>
</evidence>
<reference evidence="3" key="1">
    <citation type="journal article" date="2014" name="Science">
        <title>Ancient hybridizations among the ancestral genomes of bread wheat.</title>
        <authorList>
            <consortium name="International Wheat Genome Sequencing Consortium,"/>
            <person name="Marcussen T."/>
            <person name="Sandve S.R."/>
            <person name="Heier L."/>
            <person name="Spannagl M."/>
            <person name="Pfeifer M."/>
            <person name="Jakobsen K.S."/>
            <person name="Wulff B.B."/>
            <person name="Steuernagel B."/>
            <person name="Mayer K.F."/>
            <person name="Olsen O.A."/>
        </authorList>
    </citation>
    <scope>NUCLEOTIDE SEQUENCE [LARGE SCALE GENOMIC DNA]</scope>
    <source>
        <strain evidence="3">cv. AL8/78</strain>
    </source>
</reference>
<feature type="region of interest" description="Disordered" evidence="1">
    <location>
        <begin position="1"/>
        <end position="38"/>
    </location>
</feature>
<reference evidence="2" key="3">
    <citation type="journal article" date="2017" name="Nature">
        <title>Genome sequence of the progenitor of the wheat D genome Aegilops tauschii.</title>
        <authorList>
            <person name="Luo M.C."/>
            <person name="Gu Y.Q."/>
            <person name="Puiu D."/>
            <person name="Wang H."/>
            <person name="Twardziok S.O."/>
            <person name="Deal K.R."/>
            <person name="Huo N."/>
            <person name="Zhu T."/>
            <person name="Wang L."/>
            <person name="Wang Y."/>
            <person name="McGuire P.E."/>
            <person name="Liu S."/>
            <person name="Long H."/>
            <person name="Ramasamy R.K."/>
            <person name="Rodriguez J.C."/>
            <person name="Van S.L."/>
            <person name="Yuan L."/>
            <person name="Wang Z."/>
            <person name="Xia Z."/>
            <person name="Xiao L."/>
            <person name="Anderson O.D."/>
            <person name="Ouyang S."/>
            <person name="Liang Y."/>
            <person name="Zimin A.V."/>
            <person name="Pertea G."/>
            <person name="Qi P."/>
            <person name="Bennetzen J.L."/>
            <person name="Dai X."/>
            <person name="Dawson M.W."/>
            <person name="Muller H.G."/>
            <person name="Kugler K."/>
            <person name="Rivarola-Duarte L."/>
            <person name="Spannagl M."/>
            <person name="Mayer K.F.X."/>
            <person name="Lu F.H."/>
            <person name="Bevan M.W."/>
            <person name="Leroy P."/>
            <person name="Li P."/>
            <person name="You F.M."/>
            <person name="Sun Q."/>
            <person name="Liu Z."/>
            <person name="Lyons E."/>
            <person name="Wicker T."/>
            <person name="Salzberg S.L."/>
            <person name="Devos K.M."/>
            <person name="Dvorak J."/>
        </authorList>
    </citation>
    <scope>NUCLEOTIDE SEQUENCE [LARGE SCALE GENOMIC DNA]</scope>
    <source>
        <strain evidence="2">cv. AL8/78</strain>
    </source>
</reference>
<sequence>TKPQPPSPLPSTSGSESLQALSQKATAERDRVEGARDV</sequence>